<dbReference type="InterPro" id="IPR050158">
    <property type="entry name" value="Ubiquitin_ubiquitin-like"/>
</dbReference>
<dbReference type="Proteomes" id="UP001163823">
    <property type="component" value="Chromosome 9"/>
</dbReference>
<dbReference type="EMBL" id="JARAOO010000009">
    <property type="protein sequence ID" value="KAJ7954684.1"/>
    <property type="molecule type" value="Genomic_DNA"/>
</dbReference>
<keyword evidence="4" id="KW-1185">Reference proteome</keyword>
<dbReference type="InterPro" id="IPR029071">
    <property type="entry name" value="Ubiquitin-like_domsf"/>
</dbReference>
<sequence>MERPSPWMQELLTPSGEIVKLVVKLLFTAHDVKAMVGSMISVSVSGWKLVLAGKQLEDCRTLAYYDIREGFVLKMLPSEIQVFVKTWSGKTITLDVYQCDTVEVVKMKFFQKMKMRSCLLRLVFAGKHLENGRNLASYNIQKALYSP</sequence>
<dbReference type="Gene3D" id="3.10.20.90">
    <property type="entry name" value="Phosphatidylinositol 3-kinase Catalytic Subunit, Chain A, domain 1"/>
    <property type="match status" value="2"/>
</dbReference>
<evidence type="ECO:0000313" key="4">
    <source>
        <dbReference type="Proteomes" id="UP001163823"/>
    </source>
</evidence>
<dbReference type="Pfam" id="PF00240">
    <property type="entry name" value="ubiquitin"/>
    <property type="match status" value="2"/>
</dbReference>
<reference evidence="3" key="1">
    <citation type="journal article" date="2023" name="Science">
        <title>Elucidation of the pathway for biosynthesis of saponin adjuvants from the soapbark tree.</title>
        <authorList>
            <person name="Reed J."/>
            <person name="Orme A."/>
            <person name="El-Demerdash A."/>
            <person name="Owen C."/>
            <person name="Martin L.B.B."/>
            <person name="Misra R.C."/>
            <person name="Kikuchi S."/>
            <person name="Rejzek M."/>
            <person name="Martin A.C."/>
            <person name="Harkess A."/>
            <person name="Leebens-Mack J."/>
            <person name="Louveau T."/>
            <person name="Stephenson M.J."/>
            <person name="Osbourn A."/>
        </authorList>
    </citation>
    <scope>NUCLEOTIDE SEQUENCE</scope>
    <source>
        <strain evidence="3">S10</strain>
    </source>
</reference>
<comment type="caution">
    <text evidence="3">The sequence shown here is derived from an EMBL/GenBank/DDBJ whole genome shotgun (WGS) entry which is preliminary data.</text>
</comment>
<dbReference type="KEGG" id="qsa:O6P43_021397"/>
<evidence type="ECO:0000313" key="3">
    <source>
        <dbReference type="EMBL" id="KAJ7954684.1"/>
    </source>
</evidence>
<evidence type="ECO:0000256" key="1">
    <source>
        <dbReference type="ARBA" id="ARBA00022499"/>
    </source>
</evidence>
<feature type="domain" description="Ubiquitin-like" evidence="2">
    <location>
        <begin position="11"/>
        <end position="76"/>
    </location>
</feature>
<dbReference type="PANTHER" id="PTHR10666">
    <property type="entry name" value="UBIQUITIN"/>
    <property type="match status" value="1"/>
</dbReference>
<dbReference type="PROSITE" id="PS50053">
    <property type="entry name" value="UBIQUITIN_2"/>
    <property type="match status" value="2"/>
</dbReference>
<protein>
    <submittedName>
        <fullName evidence="3">Polyubiquitin-like</fullName>
    </submittedName>
</protein>
<dbReference type="SUPFAM" id="SSF54236">
    <property type="entry name" value="Ubiquitin-like"/>
    <property type="match status" value="2"/>
</dbReference>
<accession>A0AAD7LAU7</accession>
<gene>
    <name evidence="3" type="ORF">O6P43_021397</name>
</gene>
<name>A0AAD7LAU7_QUISA</name>
<dbReference type="PRINTS" id="PR00348">
    <property type="entry name" value="UBIQUITIN"/>
</dbReference>
<dbReference type="SMART" id="SM00213">
    <property type="entry name" value="UBQ"/>
    <property type="match status" value="2"/>
</dbReference>
<feature type="domain" description="Ubiquitin-like" evidence="2">
    <location>
        <begin position="80"/>
        <end position="142"/>
    </location>
</feature>
<organism evidence="3 4">
    <name type="scientific">Quillaja saponaria</name>
    <name type="common">Soap bark tree</name>
    <dbReference type="NCBI Taxonomy" id="32244"/>
    <lineage>
        <taxon>Eukaryota</taxon>
        <taxon>Viridiplantae</taxon>
        <taxon>Streptophyta</taxon>
        <taxon>Embryophyta</taxon>
        <taxon>Tracheophyta</taxon>
        <taxon>Spermatophyta</taxon>
        <taxon>Magnoliopsida</taxon>
        <taxon>eudicotyledons</taxon>
        <taxon>Gunneridae</taxon>
        <taxon>Pentapetalae</taxon>
        <taxon>rosids</taxon>
        <taxon>fabids</taxon>
        <taxon>Fabales</taxon>
        <taxon>Quillajaceae</taxon>
        <taxon>Quillaja</taxon>
    </lineage>
</organism>
<dbReference type="InterPro" id="IPR000626">
    <property type="entry name" value="Ubiquitin-like_dom"/>
</dbReference>
<proteinExistence type="predicted"/>
<evidence type="ECO:0000259" key="2">
    <source>
        <dbReference type="PROSITE" id="PS50053"/>
    </source>
</evidence>
<dbReference type="AlphaFoldDB" id="A0AAD7LAU7"/>
<dbReference type="InterPro" id="IPR019956">
    <property type="entry name" value="Ubiquitin_dom"/>
</dbReference>
<dbReference type="CDD" id="cd17039">
    <property type="entry name" value="Ubl_ubiquitin_like"/>
    <property type="match status" value="1"/>
</dbReference>
<keyword evidence="1" id="KW-1017">Isopeptide bond</keyword>
<dbReference type="GO" id="GO:0003729">
    <property type="term" value="F:mRNA binding"/>
    <property type="evidence" value="ECO:0007669"/>
    <property type="project" value="UniProtKB-ARBA"/>
</dbReference>